<dbReference type="EMBL" id="QHHQ01000001">
    <property type="protein sequence ID" value="RAI03073.1"/>
    <property type="molecule type" value="Genomic_DNA"/>
</dbReference>
<accession>A0A8B2NUQ3</accession>
<dbReference type="InterPro" id="IPR036291">
    <property type="entry name" value="NAD(P)-bd_dom_sf"/>
</dbReference>
<dbReference type="Gene3D" id="3.40.50.720">
    <property type="entry name" value="NAD(P)-binding Rossmann-like Domain"/>
    <property type="match status" value="1"/>
</dbReference>
<keyword evidence="5" id="KW-1185">Reference proteome</keyword>
<proteinExistence type="inferred from homology"/>
<evidence type="ECO:0000256" key="1">
    <source>
        <dbReference type="ARBA" id="ARBA00005125"/>
    </source>
</evidence>
<gene>
    <name evidence="4" type="ORF">DLJ53_00600</name>
</gene>
<dbReference type="PANTHER" id="PTHR43000">
    <property type="entry name" value="DTDP-D-GLUCOSE 4,6-DEHYDRATASE-RELATED"/>
    <property type="match status" value="1"/>
</dbReference>
<comment type="pathway">
    <text evidence="1">Bacterial outer membrane biogenesis; LPS O-antigen biosynthesis.</text>
</comment>
<reference evidence="4 5" key="1">
    <citation type="submission" date="2018-05" db="EMBL/GenBank/DDBJ databases">
        <title>Acuticoccus sediminis sp. nov., isolated from deep-sea sediment of Indian Ocean.</title>
        <authorList>
            <person name="Liu X."/>
            <person name="Lai Q."/>
            <person name="Du Y."/>
            <person name="Sun F."/>
            <person name="Zhang X."/>
            <person name="Wang S."/>
            <person name="Shao Z."/>
        </authorList>
    </citation>
    <scope>NUCLEOTIDE SEQUENCE [LARGE SCALE GENOMIC DNA]</scope>
    <source>
        <strain evidence="4 5">PTG4-2</strain>
    </source>
</reference>
<evidence type="ECO:0000256" key="2">
    <source>
        <dbReference type="ARBA" id="ARBA00007637"/>
    </source>
</evidence>
<sequence>MMTDRPILLTGSAGFVGKIIAPMLRAAFPDTPVIEVVRGPETKPGTVACDLSVKEQTFELMRDTAPGIVVHLAAYSSVGLSRQNAEAVWRDNVTASVWVARAIDQYAPDALVLAASSAEVYGRALNDGTVDETTRPRPNGPYACSKVVAEHTFMSMLPETARLIVARPFNHIGVGQTETFAIASFAAQLARMEAGLVPPVMKVGNLSAARDIMDVRDVAATYVALLKLADRLPQRSILNIARGEATKMETLLDKLRAMASVPVRVEVDPARLRPNEIAVATASTERLRKLMPWPPERSIDDTLRAVLDDKRRVVREKEVPLATPS</sequence>
<comment type="similarity">
    <text evidence="2">Belongs to the NAD(P)-dependent epimerase/dehydratase family.</text>
</comment>
<dbReference type="AlphaFoldDB" id="A0A8B2NUQ3"/>
<feature type="domain" description="NAD-dependent epimerase/dehydratase" evidence="3">
    <location>
        <begin position="7"/>
        <end position="241"/>
    </location>
</feature>
<dbReference type="SUPFAM" id="SSF51735">
    <property type="entry name" value="NAD(P)-binding Rossmann-fold domains"/>
    <property type="match status" value="1"/>
</dbReference>
<comment type="caution">
    <text evidence="4">The sequence shown here is derived from an EMBL/GenBank/DDBJ whole genome shotgun (WGS) entry which is preliminary data.</text>
</comment>
<evidence type="ECO:0000313" key="5">
    <source>
        <dbReference type="Proteomes" id="UP000249590"/>
    </source>
</evidence>
<evidence type="ECO:0000313" key="4">
    <source>
        <dbReference type="EMBL" id="RAI03073.1"/>
    </source>
</evidence>
<dbReference type="Gene3D" id="3.90.25.10">
    <property type="entry name" value="UDP-galactose 4-epimerase, domain 1"/>
    <property type="match status" value="1"/>
</dbReference>
<protein>
    <submittedName>
        <fullName evidence="4">Epimerase</fullName>
    </submittedName>
</protein>
<evidence type="ECO:0000259" key="3">
    <source>
        <dbReference type="Pfam" id="PF01370"/>
    </source>
</evidence>
<dbReference type="Pfam" id="PF01370">
    <property type="entry name" value="Epimerase"/>
    <property type="match status" value="1"/>
</dbReference>
<dbReference type="InterPro" id="IPR001509">
    <property type="entry name" value="Epimerase_deHydtase"/>
</dbReference>
<dbReference type="Proteomes" id="UP000249590">
    <property type="component" value="Unassembled WGS sequence"/>
</dbReference>
<organism evidence="4 5">
    <name type="scientific">Acuticoccus sediminis</name>
    <dbReference type="NCBI Taxonomy" id="2184697"/>
    <lineage>
        <taxon>Bacteria</taxon>
        <taxon>Pseudomonadati</taxon>
        <taxon>Pseudomonadota</taxon>
        <taxon>Alphaproteobacteria</taxon>
        <taxon>Hyphomicrobiales</taxon>
        <taxon>Amorphaceae</taxon>
        <taxon>Acuticoccus</taxon>
    </lineage>
</organism>
<name>A0A8B2NUQ3_9HYPH</name>